<feature type="compositionally biased region" description="Polar residues" evidence="1">
    <location>
        <begin position="82"/>
        <end position="101"/>
    </location>
</feature>
<evidence type="ECO:0000256" key="1">
    <source>
        <dbReference type="SAM" id="MobiDB-lite"/>
    </source>
</evidence>
<proteinExistence type="predicted"/>
<sequence>MYAASWFHPAHLQVICLSGQERAERSISITSIMRFISFMGLLRHSDTQTSDTQPPIGSSPTTFELSNDHEGSCLVRGDAAQQPGSQSGRVEPSTSGEARRG</sequence>
<feature type="region of interest" description="Disordered" evidence="1">
    <location>
        <begin position="46"/>
        <end position="101"/>
    </location>
</feature>
<name>A0A7S1JKS1_9ALVE</name>
<reference evidence="2" key="1">
    <citation type="submission" date="2021-01" db="EMBL/GenBank/DDBJ databases">
        <authorList>
            <person name="Corre E."/>
            <person name="Pelletier E."/>
            <person name="Niang G."/>
            <person name="Scheremetjew M."/>
            <person name="Finn R."/>
            <person name="Kale V."/>
            <person name="Holt S."/>
            <person name="Cochrane G."/>
            <person name="Meng A."/>
            <person name="Brown T."/>
            <person name="Cohen L."/>
        </authorList>
    </citation>
    <scope>NUCLEOTIDE SEQUENCE</scope>
    <source>
        <strain evidence="2">CCMP3346</strain>
    </source>
</reference>
<evidence type="ECO:0000313" key="2">
    <source>
        <dbReference type="EMBL" id="CAD9046506.1"/>
    </source>
</evidence>
<organism evidence="2">
    <name type="scientific">Vitrella brassicaformis</name>
    <dbReference type="NCBI Taxonomy" id="1169539"/>
    <lineage>
        <taxon>Eukaryota</taxon>
        <taxon>Sar</taxon>
        <taxon>Alveolata</taxon>
        <taxon>Colpodellida</taxon>
        <taxon>Vitrellaceae</taxon>
        <taxon>Vitrella</taxon>
    </lineage>
</organism>
<dbReference type="EMBL" id="HBGB01002657">
    <property type="protein sequence ID" value="CAD9046506.1"/>
    <property type="molecule type" value="Transcribed_RNA"/>
</dbReference>
<protein>
    <submittedName>
        <fullName evidence="2">Uncharacterized protein</fullName>
    </submittedName>
</protein>
<feature type="compositionally biased region" description="Polar residues" evidence="1">
    <location>
        <begin position="47"/>
        <end position="65"/>
    </location>
</feature>
<gene>
    <name evidence="2" type="ORF">VBRA1451_LOCUS1559</name>
</gene>
<dbReference type="AlphaFoldDB" id="A0A7S1JKS1"/>
<accession>A0A7S1JKS1</accession>